<comment type="caution">
    <text evidence="1">The sequence shown here is derived from an EMBL/GenBank/DDBJ whole genome shotgun (WGS) entry which is preliminary data.</text>
</comment>
<dbReference type="PANTHER" id="PTHR44662:SF1">
    <property type="entry name" value="WD REPEAT-CONTAINING PROTEIN 81"/>
    <property type="match status" value="1"/>
</dbReference>
<proteinExistence type="predicted"/>
<gene>
    <name evidence="1" type="ORF">M9458_030505</name>
</gene>
<dbReference type="PANTHER" id="PTHR44662">
    <property type="entry name" value="WD REPEAT-CONTAINING PROTEIN 81"/>
    <property type="match status" value="1"/>
</dbReference>
<dbReference type="EMBL" id="JAMKFB020000015">
    <property type="protein sequence ID" value="KAL0174537.1"/>
    <property type="molecule type" value="Genomic_DNA"/>
</dbReference>
<dbReference type="AlphaFoldDB" id="A0ABD0PL44"/>
<name>A0ABD0PL44_CIRMR</name>
<dbReference type="Proteomes" id="UP001529510">
    <property type="component" value="Unassembled WGS sequence"/>
</dbReference>
<evidence type="ECO:0000313" key="2">
    <source>
        <dbReference type="Proteomes" id="UP001529510"/>
    </source>
</evidence>
<feature type="non-terminal residue" evidence="1">
    <location>
        <position position="113"/>
    </location>
</feature>
<evidence type="ECO:0000313" key="1">
    <source>
        <dbReference type="EMBL" id="KAL0174537.1"/>
    </source>
</evidence>
<dbReference type="InterPro" id="IPR052651">
    <property type="entry name" value="WDR81"/>
</dbReference>
<reference evidence="1 2" key="1">
    <citation type="submission" date="2024-05" db="EMBL/GenBank/DDBJ databases">
        <title>Genome sequencing and assembly of Indian major carp, Cirrhinus mrigala (Hamilton, 1822).</title>
        <authorList>
            <person name="Mohindra V."/>
            <person name="Chowdhury L.M."/>
            <person name="Lal K."/>
            <person name="Jena J.K."/>
        </authorList>
    </citation>
    <scope>NUCLEOTIDE SEQUENCE [LARGE SCALE GENOMIC DNA]</scope>
    <source>
        <strain evidence="1">CM1030</strain>
        <tissue evidence="1">Blood</tissue>
    </source>
</reference>
<accession>A0ABD0PL44</accession>
<protein>
    <submittedName>
        <fullName evidence="1">Uncharacterized protein</fullName>
    </submittedName>
</protein>
<organism evidence="1 2">
    <name type="scientific">Cirrhinus mrigala</name>
    <name type="common">Mrigala</name>
    <dbReference type="NCBI Taxonomy" id="683832"/>
    <lineage>
        <taxon>Eukaryota</taxon>
        <taxon>Metazoa</taxon>
        <taxon>Chordata</taxon>
        <taxon>Craniata</taxon>
        <taxon>Vertebrata</taxon>
        <taxon>Euteleostomi</taxon>
        <taxon>Actinopterygii</taxon>
        <taxon>Neopterygii</taxon>
        <taxon>Teleostei</taxon>
        <taxon>Ostariophysi</taxon>
        <taxon>Cypriniformes</taxon>
        <taxon>Cyprinidae</taxon>
        <taxon>Labeoninae</taxon>
        <taxon>Labeonini</taxon>
        <taxon>Cirrhinus</taxon>
    </lineage>
</organism>
<keyword evidence="2" id="KW-1185">Reference proteome</keyword>
<sequence>MEWLAPALERDLGIDQRQTGPGQRPNELVVLVPTRWVMALRNKRVTRCARYECFSEGDICTLLQRSQMKLPSGWTRVCIQGLRKRKLGYRLAREPGCHWEGLSQDSFMTLMQG</sequence>